<dbReference type="OrthoDB" id="496981at2759"/>
<feature type="compositionally biased region" description="Polar residues" evidence="1">
    <location>
        <begin position="290"/>
        <end position="307"/>
    </location>
</feature>
<proteinExistence type="predicted"/>
<dbReference type="EMBL" id="KI965476">
    <property type="protein sequence ID" value="EUD65790.1"/>
    <property type="molecule type" value="Genomic_DNA"/>
</dbReference>
<feature type="compositionally biased region" description="Basic and acidic residues" evidence="1">
    <location>
        <begin position="270"/>
        <end position="279"/>
    </location>
</feature>
<feature type="region of interest" description="Disordered" evidence="1">
    <location>
        <begin position="758"/>
        <end position="806"/>
    </location>
</feature>
<dbReference type="Gene3D" id="3.40.50.1240">
    <property type="entry name" value="Phosphoglycerate mutase-like"/>
    <property type="match status" value="1"/>
</dbReference>
<protein>
    <submittedName>
        <fullName evidence="3">Uncharacterized protein</fullName>
    </submittedName>
</protein>
<sequence length="1017" mass="115630">MPHSALSYLIRIKLIIYCFKRLLLFNKYKHIQLEKQKRKKKKKKKLEYEEAGDVLVNSASYEAPVKKKLQTKTIYFIRHGESIWNSVFNRKITTKNFLNIFLIFFYELFFIFTKKSSLLDSPLSKNGIQECLELSKFLNDSIHDLENTDFCGGDELMQLEYIDKATKEMDAFYGKLCDENFDPVTLQEKHYLSIYDDFYSIATEEEKEYAKICDGDHELSELEQHFKNICDGYFDGLLYEGAKFVPRKIEGDDDYFSCEEESDEDSLEDDQGHSSKDSKSTLSRSTSKLPQTFGSQGNITPLENSNAEGPRIPDIPAMTVRPSEVPTPNMVPLPGSMPNIDPLLGSLPNVPSMTALPSNLAQMMRPDMAIAPMANSTVNQGQMSSSPFTEVAPPGVMTHNMQPHQEEKSKKQKQKEEKMRRKEEKMRKKEEKMRKKEEKMRKKEEKMRKRKEKEEKKMQKKHKKKKEDKHKNESKKGKKHKTISGILKILDCKEKSVFSDEEDYVDEEGSDSVEKPKEQDIPVKMGIRSLVLAKWRKPMLLKTKSLSAKADTTSEAPPATAPQAGPPEVTPLTAATPEVPTPKADTTTKAIARKVEETNVEETNVEEPKVKEPNVGEAEVGAPKVEVPKPGPSKVEKPNVEELKVGEAKVVFPREGAQKTVEPKVSHSTVSEPKVVEPGDRAIPQADNAATRCPALGRSLTKALTGSSNQISTSAEETPSTSSTVDTKKESNDGSTLDIPKKKPICLRRMAMENILRRTRRTSSMKSEEDFHISLSSSSVGSIHQDTSSIEDEEEEENSDNLDAFESGDSIVTEDLDKQCISENILDMSVKEHIDVLNNMKYKSVVLCSDLRRAITTCFIALQDRFKTSDENVYLLKSLQELSRNVDSITLFNFYHKYVTPKTKNYVSDDVDALIKQKVKVAPQTNKRRFLDTLSYIFSDPNNIFIIFGHSLWFLSFFRSFLEPPHKARNHKMKNSSVVVFNISKYKDEHGEEQYQIDPDSVKVVFKGFENKVYSKD</sequence>
<feature type="compositionally biased region" description="Polar residues" evidence="1">
    <location>
        <begin position="546"/>
        <end position="555"/>
    </location>
</feature>
<organism evidence="3 4">
    <name type="scientific">Plasmodium inui San Antonio 1</name>
    <dbReference type="NCBI Taxonomy" id="1237626"/>
    <lineage>
        <taxon>Eukaryota</taxon>
        <taxon>Sar</taxon>
        <taxon>Alveolata</taxon>
        <taxon>Apicomplexa</taxon>
        <taxon>Aconoidasida</taxon>
        <taxon>Haemosporida</taxon>
        <taxon>Plasmodiidae</taxon>
        <taxon>Plasmodium</taxon>
        <taxon>Plasmodium (Plasmodium)</taxon>
    </lineage>
</organism>
<dbReference type="GeneID" id="20039047"/>
<keyword evidence="2" id="KW-1133">Transmembrane helix</keyword>
<feature type="compositionally biased region" description="Acidic residues" evidence="1">
    <location>
        <begin position="500"/>
        <end position="511"/>
    </location>
</feature>
<feature type="region of interest" description="Disordered" evidence="1">
    <location>
        <begin position="378"/>
        <end position="483"/>
    </location>
</feature>
<keyword evidence="2" id="KW-0812">Transmembrane</keyword>
<feature type="compositionally biased region" description="Acidic residues" evidence="1">
    <location>
        <begin position="789"/>
        <end position="800"/>
    </location>
</feature>
<name>W7A293_9APIC</name>
<dbReference type="RefSeq" id="XP_008817584.1">
    <property type="nucleotide sequence ID" value="XM_008819362.1"/>
</dbReference>
<dbReference type="VEuPathDB" id="PlasmoDB:C922_03773"/>
<feature type="compositionally biased region" description="Polar residues" evidence="1">
    <location>
        <begin position="378"/>
        <end position="388"/>
    </location>
</feature>
<feature type="region of interest" description="Disordered" evidence="1">
    <location>
        <begin position="258"/>
        <end position="323"/>
    </location>
</feature>
<reference evidence="3 4" key="1">
    <citation type="submission" date="2013-02" db="EMBL/GenBank/DDBJ databases">
        <title>The Genome Sequence of Plasmodium inui San Antonio 1.</title>
        <authorList>
            <consortium name="The Broad Institute Genome Sequencing Platform"/>
            <consortium name="The Broad Institute Genome Sequencing Center for Infectious Disease"/>
            <person name="Neafsey D."/>
            <person name="Cheeseman I."/>
            <person name="Volkman S."/>
            <person name="Adams J."/>
            <person name="Walker B."/>
            <person name="Young S.K."/>
            <person name="Zeng Q."/>
            <person name="Gargeya S."/>
            <person name="Fitzgerald M."/>
            <person name="Haas B."/>
            <person name="Abouelleil A."/>
            <person name="Alvarado L."/>
            <person name="Arachchi H.M."/>
            <person name="Berlin A.M."/>
            <person name="Chapman S.B."/>
            <person name="Dewar J."/>
            <person name="Goldberg J."/>
            <person name="Griggs A."/>
            <person name="Gujja S."/>
            <person name="Hansen M."/>
            <person name="Howarth C."/>
            <person name="Imamovic A."/>
            <person name="Larimer J."/>
            <person name="McCowan C."/>
            <person name="Murphy C."/>
            <person name="Neiman D."/>
            <person name="Pearson M."/>
            <person name="Priest M."/>
            <person name="Roberts A."/>
            <person name="Saif S."/>
            <person name="Shea T."/>
            <person name="Sisk P."/>
            <person name="Sykes S."/>
            <person name="Wortman J."/>
            <person name="Nusbaum C."/>
            <person name="Birren B."/>
        </authorList>
    </citation>
    <scope>NUCLEOTIDE SEQUENCE [LARGE SCALE GENOMIC DNA]</scope>
    <source>
        <strain evidence="3 4">San Antonio 1</strain>
    </source>
</reference>
<dbReference type="Proteomes" id="UP000030640">
    <property type="component" value="Unassembled WGS sequence"/>
</dbReference>
<feature type="region of interest" description="Disordered" evidence="1">
    <location>
        <begin position="654"/>
        <end position="688"/>
    </location>
</feature>
<evidence type="ECO:0000313" key="4">
    <source>
        <dbReference type="Proteomes" id="UP000030640"/>
    </source>
</evidence>
<keyword evidence="2" id="KW-0472">Membrane</keyword>
<feature type="compositionally biased region" description="Acidic residues" evidence="1">
    <location>
        <begin position="258"/>
        <end position="269"/>
    </location>
</feature>
<accession>W7A293</accession>
<evidence type="ECO:0000256" key="2">
    <source>
        <dbReference type="SAM" id="Phobius"/>
    </source>
</evidence>
<feature type="compositionally biased region" description="Low complexity" evidence="1">
    <location>
        <begin position="280"/>
        <end position="289"/>
    </location>
</feature>
<feature type="region of interest" description="Disordered" evidence="1">
    <location>
        <begin position="500"/>
        <end position="520"/>
    </location>
</feature>
<gene>
    <name evidence="3" type="ORF">C922_03773</name>
</gene>
<evidence type="ECO:0000256" key="1">
    <source>
        <dbReference type="SAM" id="MobiDB-lite"/>
    </source>
</evidence>
<feature type="region of interest" description="Disordered" evidence="1">
    <location>
        <begin position="546"/>
        <end position="639"/>
    </location>
</feature>
<feature type="compositionally biased region" description="Low complexity" evidence="1">
    <location>
        <begin position="712"/>
        <end position="724"/>
    </location>
</feature>
<dbReference type="AlphaFoldDB" id="W7A293"/>
<evidence type="ECO:0000313" key="3">
    <source>
        <dbReference type="EMBL" id="EUD65790.1"/>
    </source>
</evidence>
<dbReference type="SUPFAM" id="SSF53254">
    <property type="entry name" value="Phosphoglycerate mutase-like"/>
    <property type="match status" value="2"/>
</dbReference>
<keyword evidence="4" id="KW-1185">Reference proteome</keyword>
<dbReference type="InterPro" id="IPR029033">
    <property type="entry name" value="His_PPase_superfam"/>
</dbReference>
<feature type="compositionally biased region" description="Basic residues" evidence="1">
    <location>
        <begin position="458"/>
        <end position="468"/>
    </location>
</feature>
<feature type="transmembrane region" description="Helical" evidence="2">
    <location>
        <begin position="96"/>
        <end position="113"/>
    </location>
</feature>
<feature type="compositionally biased region" description="Basic and acidic residues" evidence="1">
    <location>
        <begin position="404"/>
        <end position="457"/>
    </location>
</feature>
<feature type="region of interest" description="Disordered" evidence="1">
    <location>
        <begin position="704"/>
        <end position="743"/>
    </location>
</feature>